<dbReference type="GeneID" id="63769647"/>
<dbReference type="InParanoid" id="A0A1Y2DB33"/>
<proteinExistence type="predicted"/>
<comment type="caution">
    <text evidence="1">The sequence shown here is derived from an EMBL/GenBank/DDBJ whole genome shotgun (WGS) entry which is preliminary data.</text>
</comment>
<gene>
    <name evidence="1" type="ORF">BCR38DRAFT_117437</name>
</gene>
<dbReference type="EMBL" id="MCFJ01000023">
    <property type="protein sequence ID" value="ORY56326.1"/>
    <property type="molecule type" value="Genomic_DNA"/>
</dbReference>
<dbReference type="RefSeq" id="XP_040710043.1">
    <property type="nucleotide sequence ID" value="XM_040853435.1"/>
</dbReference>
<dbReference type="AlphaFoldDB" id="A0A1Y2DB33"/>
<reference evidence="1 2" key="1">
    <citation type="submission" date="2016-07" db="EMBL/GenBank/DDBJ databases">
        <title>Pervasive Adenine N6-methylation of Active Genes in Fungi.</title>
        <authorList>
            <consortium name="DOE Joint Genome Institute"/>
            <person name="Mondo S.J."/>
            <person name="Dannebaum R.O."/>
            <person name="Kuo R.C."/>
            <person name="Labutti K."/>
            <person name="Haridas S."/>
            <person name="Kuo A."/>
            <person name="Salamov A."/>
            <person name="Ahrendt S.R."/>
            <person name="Lipzen A."/>
            <person name="Sullivan W."/>
            <person name="Andreopoulos W.B."/>
            <person name="Clum A."/>
            <person name="Lindquist E."/>
            <person name="Daum C."/>
            <person name="Ramamoorthy G.K."/>
            <person name="Gryganskyi A."/>
            <person name="Culley D."/>
            <person name="Magnuson J.K."/>
            <person name="James T.Y."/>
            <person name="O'Malley M.A."/>
            <person name="Stajich J.E."/>
            <person name="Spatafora J.W."/>
            <person name="Visel A."/>
            <person name="Grigoriev I.V."/>
        </authorList>
    </citation>
    <scope>NUCLEOTIDE SEQUENCE [LARGE SCALE GENOMIC DNA]</scope>
    <source>
        <strain evidence="1 2">CBS 129021</strain>
    </source>
</reference>
<dbReference type="Proteomes" id="UP000193689">
    <property type="component" value="Unassembled WGS sequence"/>
</dbReference>
<sequence>MNRFALSLPRSLRATARRTRLPLLYSPFHLDHRPRVGSQLWNPKQPANIQCSSLPNVNRNVPRSVRHNSWTSQAQDGVTIPEEEYRSDPEARFRTARKRVGRKLETKKHFEQLMRANYGVGWMPSATDADRSNRATWEQATDLRKKAEEEHGGFEKLMTTIYSEGWVDVLEVQRVEEYNERIRKFEDGMKAKFGDAWKQHDRRTKAWFHP</sequence>
<protein>
    <submittedName>
        <fullName evidence="1">Uncharacterized protein</fullName>
    </submittedName>
</protein>
<keyword evidence="2" id="KW-1185">Reference proteome</keyword>
<evidence type="ECO:0000313" key="1">
    <source>
        <dbReference type="EMBL" id="ORY56326.1"/>
    </source>
</evidence>
<organism evidence="1 2">
    <name type="scientific">Pseudomassariella vexata</name>
    <dbReference type="NCBI Taxonomy" id="1141098"/>
    <lineage>
        <taxon>Eukaryota</taxon>
        <taxon>Fungi</taxon>
        <taxon>Dikarya</taxon>
        <taxon>Ascomycota</taxon>
        <taxon>Pezizomycotina</taxon>
        <taxon>Sordariomycetes</taxon>
        <taxon>Xylariomycetidae</taxon>
        <taxon>Amphisphaeriales</taxon>
        <taxon>Pseudomassariaceae</taxon>
        <taxon>Pseudomassariella</taxon>
    </lineage>
</organism>
<evidence type="ECO:0000313" key="2">
    <source>
        <dbReference type="Proteomes" id="UP000193689"/>
    </source>
</evidence>
<accession>A0A1Y2DB33</accession>
<name>A0A1Y2DB33_9PEZI</name>